<proteinExistence type="predicted"/>
<gene>
    <name evidence="1" type="ORF">LCGC14_2123220</name>
</gene>
<dbReference type="EMBL" id="LAZR01026474">
    <property type="protein sequence ID" value="KKL68615.1"/>
    <property type="molecule type" value="Genomic_DNA"/>
</dbReference>
<reference evidence="1" key="1">
    <citation type="journal article" date="2015" name="Nature">
        <title>Complex archaea that bridge the gap between prokaryotes and eukaryotes.</title>
        <authorList>
            <person name="Spang A."/>
            <person name="Saw J.H."/>
            <person name="Jorgensen S.L."/>
            <person name="Zaremba-Niedzwiedzka K."/>
            <person name="Martijn J."/>
            <person name="Lind A.E."/>
            <person name="van Eijk R."/>
            <person name="Schleper C."/>
            <person name="Guy L."/>
            <person name="Ettema T.J."/>
        </authorList>
    </citation>
    <scope>NUCLEOTIDE SEQUENCE</scope>
</reference>
<name>A0A0F9GGP7_9ZZZZ</name>
<organism evidence="1">
    <name type="scientific">marine sediment metagenome</name>
    <dbReference type="NCBI Taxonomy" id="412755"/>
    <lineage>
        <taxon>unclassified sequences</taxon>
        <taxon>metagenomes</taxon>
        <taxon>ecological metagenomes</taxon>
    </lineage>
</organism>
<protein>
    <submittedName>
        <fullName evidence="1">Uncharacterized protein</fullName>
    </submittedName>
</protein>
<comment type="caution">
    <text evidence="1">The sequence shown here is derived from an EMBL/GenBank/DDBJ whole genome shotgun (WGS) entry which is preliminary data.</text>
</comment>
<accession>A0A0F9GGP7</accession>
<evidence type="ECO:0000313" key="1">
    <source>
        <dbReference type="EMBL" id="KKL68615.1"/>
    </source>
</evidence>
<dbReference type="AlphaFoldDB" id="A0A0F9GGP7"/>
<sequence>MTFEDEVQKIYGKFIWVLDDFRINFNHIENLYKDFIKTTTINAANMVKRSIEPTPKKEFFRKKSNHINPYIIKQYNRSEEIKDISNDTGYSYLEKVLYIDKMEYSKNNMKDFIENAYLYGTQSDFLYRSAFIYVITLYEGFNDKIFALLEKFKPEWFISKKGKKINYNSNIDTLTENFKDRYGLFNLESEFELFKELKYYYYLRHTIVHNLGIIDEKFTNKIENHNQDIGKKVQVSKCDFNQLADILLIYFMFIRKVLIDKKDLIKN</sequence>